<dbReference type="PROSITE" id="PS00061">
    <property type="entry name" value="ADH_SHORT"/>
    <property type="match status" value="1"/>
</dbReference>
<dbReference type="PANTHER" id="PTHR48107">
    <property type="entry name" value="NADPH-DEPENDENT ALDEHYDE REDUCTASE-LIKE PROTEIN, CHLOROPLASTIC-RELATED"/>
    <property type="match status" value="1"/>
</dbReference>
<dbReference type="PANTHER" id="PTHR48107:SF26">
    <property type="entry name" value="OXIDOREDUCTASE, SHORT-CHAIN DEHYDROGENASE_REDUCTASE FAMILY (AFU_ORTHOLOGUE AFUA_4G05870)"/>
    <property type="match status" value="1"/>
</dbReference>
<evidence type="ECO:0000256" key="1">
    <source>
        <dbReference type="ARBA" id="ARBA00006484"/>
    </source>
</evidence>
<dbReference type="InterPro" id="IPR020904">
    <property type="entry name" value="Sc_DH/Rdtase_CS"/>
</dbReference>
<dbReference type="OrthoDB" id="1393670at2759"/>
<dbReference type="SUPFAM" id="SSF51735">
    <property type="entry name" value="NAD(P)-binding Rossmann-fold domains"/>
    <property type="match status" value="1"/>
</dbReference>
<dbReference type="InterPro" id="IPR002347">
    <property type="entry name" value="SDR_fam"/>
</dbReference>
<keyword evidence="3" id="KW-0560">Oxidoreductase</keyword>
<keyword evidence="5" id="KW-1185">Reference proteome</keyword>
<dbReference type="PRINTS" id="PR00080">
    <property type="entry name" value="SDRFAMILY"/>
</dbReference>
<sequence>MDQHLQPSLALKPPTIMPGPYEAGYIPEINRQNVPGLEANMPSKPVYDRLPDGPYKAAGKLAGRVALITGGDSGIGRSTCLLYALEGASVLFTHLPQEEKDAQDTLQIIKERKSDAKVHHLAVDHREEKECIRAVEETVSHFGKIDILFNNHGTQTMVYDIQDISFDQWHNTFATNVHSLFYLSKAALKHMKPHSGANIINNASINAYIGRPDLLDYTSSKGAVISFTRGLANQYNNRGVRVNAIAPGPIQAPLREATMLEPAQESFSSPMGRPGESIEIACAAVFLGSSDSSFVTGQTIHVNGGGFTTS</sequence>
<evidence type="ECO:0000256" key="2">
    <source>
        <dbReference type="ARBA" id="ARBA00022857"/>
    </source>
</evidence>
<organism evidence="4 5">
    <name type="scientific">Wallemia hederae</name>
    <dbReference type="NCBI Taxonomy" id="1540922"/>
    <lineage>
        <taxon>Eukaryota</taxon>
        <taxon>Fungi</taxon>
        <taxon>Dikarya</taxon>
        <taxon>Basidiomycota</taxon>
        <taxon>Wallemiomycotina</taxon>
        <taxon>Wallemiomycetes</taxon>
        <taxon>Wallemiales</taxon>
        <taxon>Wallemiaceae</taxon>
        <taxon>Wallemia</taxon>
    </lineage>
</organism>
<comment type="similarity">
    <text evidence="1">Belongs to the short-chain dehydrogenases/reductases (SDR) family.</text>
</comment>
<dbReference type="InterPro" id="IPR036291">
    <property type="entry name" value="NAD(P)-bd_dom_sf"/>
</dbReference>
<keyword evidence="2" id="KW-0521">NADP</keyword>
<dbReference type="GO" id="GO:0016614">
    <property type="term" value="F:oxidoreductase activity, acting on CH-OH group of donors"/>
    <property type="evidence" value="ECO:0007669"/>
    <property type="project" value="UniProtKB-ARBA"/>
</dbReference>
<protein>
    <submittedName>
        <fullName evidence="4">Uncharacterized protein</fullName>
    </submittedName>
</protein>
<comment type="caution">
    <text evidence="4">The sequence shown here is derived from an EMBL/GenBank/DDBJ whole genome shotgun (WGS) entry which is preliminary data.</text>
</comment>
<dbReference type="Pfam" id="PF13561">
    <property type="entry name" value="adh_short_C2"/>
    <property type="match status" value="1"/>
</dbReference>
<name>A0A4T0FPW4_9BASI</name>
<evidence type="ECO:0000313" key="5">
    <source>
        <dbReference type="Proteomes" id="UP000310189"/>
    </source>
</evidence>
<dbReference type="Gene3D" id="3.40.50.720">
    <property type="entry name" value="NAD(P)-binding Rossmann-like Domain"/>
    <property type="match status" value="1"/>
</dbReference>
<dbReference type="Proteomes" id="UP000310189">
    <property type="component" value="Unassembled WGS sequence"/>
</dbReference>
<dbReference type="PRINTS" id="PR00081">
    <property type="entry name" value="GDHRDH"/>
</dbReference>
<evidence type="ECO:0000256" key="3">
    <source>
        <dbReference type="ARBA" id="ARBA00023002"/>
    </source>
</evidence>
<reference evidence="4 5" key="1">
    <citation type="submission" date="2019-03" db="EMBL/GenBank/DDBJ databases">
        <title>Sequencing 23 genomes of Wallemia ichthyophaga.</title>
        <authorList>
            <person name="Gostincar C."/>
        </authorList>
    </citation>
    <scope>NUCLEOTIDE SEQUENCE [LARGE SCALE GENOMIC DNA]</scope>
    <source>
        <strain evidence="4 5">EXF-5753</strain>
    </source>
</reference>
<accession>A0A4T0FPW4</accession>
<evidence type="ECO:0000313" key="4">
    <source>
        <dbReference type="EMBL" id="TIA90448.1"/>
    </source>
</evidence>
<dbReference type="EMBL" id="SPNW01000019">
    <property type="protein sequence ID" value="TIA90448.1"/>
    <property type="molecule type" value="Genomic_DNA"/>
</dbReference>
<gene>
    <name evidence="4" type="ORF">E3P99_01559</name>
</gene>
<dbReference type="AlphaFoldDB" id="A0A4T0FPW4"/>
<dbReference type="FunFam" id="3.40.50.720:FF:000084">
    <property type="entry name" value="Short-chain dehydrogenase reductase"/>
    <property type="match status" value="1"/>
</dbReference>
<proteinExistence type="inferred from homology"/>